<accession>O77043</accession>
<dbReference type="EMBL" id="AB012908">
    <property type="protein sequence ID" value="BAA33578.1"/>
    <property type="molecule type" value="Genomic_DNA"/>
</dbReference>
<name>O77043_BOMMA</name>
<evidence type="ECO:0000313" key="3">
    <source>
        <dbReference type="EMBL" id="BAA33578.1"/>
    </source>
</evidence>
<feature type="compositionally biased region" description="Low complexity" evidence="2">
    <location>
        <begin position="49"/>
        <end position="60"/>
    </location>
</feature>
<feature type="compositionally biased region" description="Polar residues" evidence="2">
    <location>
        <begin position="10"/>
        <end position="37"/>
    </location>
</feature>
<organism evidence="3">
    <name type="scientific">Bombyx mandarina</name>
    <name type="common">Wild silk moth</name>
    <name type="synonym">Wild silkworm</name>
    <dbReference type="NCBI Taxonomy" id="7092"/>
    <lineage>
        <taxon>Eukaryota</taxon>
        <taxon>Metazoa</taxon>
        <taxon>Ecdysozoa</taxon>
        <taxon>Arthropoda</taxon>
        <taxon>Hexapoda</taxon>
        <taxon>Insecta</taxon>
        <taxon>Pterygota</taxon>
        <taxon>Neoptera</taxon>
        <taxon>Endopterygota</taxon>
        <taxon>Lepidoptera</taxon>
        <taxon>Glossata</taxon>
        <taxon>Ditrysia</taxon>
        <taxon>Bombycoidea</taxon>
        <taxon>Bombycidae</taxon>
        <taxon>Bombycinae</taxon>
        <taxon>Bombyx</taxon>
    </lineage>
</organism>
<dbReference type="AlphaFoldDB" id="O77043"/>
<sequence length="117" mass="12891">RARTEKSQRSRPIQSNPIVHGSHTTDAAAKISTTEEGSTLRDGMAPPVRGSSRKSSQQSQRLLLMARLKKEHLRAKEEQARLQAELAAARISTLEAEALVEEEEDARTTLTCSVQLT</sequence>
<keyword evidence="1" id="KW-0175">Coiled coil</keyword>
<proteinExistence type="predicted"/>
<feature type="coiled-coil region" evidence="1">
    <location>
        <begin position="65"/>
        <end position="97"/>
    </location>
</feature>
<dbReference type="OrthoDB" id="10049357at2759"/>
<feature type="region of interest" description="Disordered" evidence="2">
    <location>
        <begin position="1"/>
        <end position="60"/>
    </location>
</feature>
<reference evidence="3" key="1">
    <citation type="journal article" date="1998" name="Genes Genet. Syst.">
        <title>Identification of novel random amplified polymorphic DNAs (RAPDs) on the W chromosome of the domesticated silkworm, Bombyx mori, and the wild silkworm, B. mandarina, and their retrotransposable element-related nucleotide sequences.</title>
        <authorList>
            <person name="Abe H."/>
            <person name="Kanehara M."/>
            <person name="Terada T."/>
            <person name="Ohbayashi F."/>
            <person name="Shimada T."/>
            <person name="Kawai S."/>
            <person name="Suzuki M."/>
            <person name="Sugasaki T."/>
            <person name="Oshiki T."/>
        </authorList>
    </citation>
    <scope>NUCLEOTIDE SEQUENCE</scope>
    <source>
        <strain evidence="3">WILD-W</strain>
    </source>
</reference>
<evidence type="ECO:0000256" key="2">
    <source>
        <dbReference type="SAM" id="MobiDB-lite"/>
    </source>
</evidence>
<protein>
    <submittedName>
        <fullName evidence="3">Uncharacterized protein</fullName>
    </submittedName>
</protein>
<feature type="non-terminal residue" evidence="3">
    <location>
        <position position="1"/>
    </location>
</feature>
<evidence type="ECO:0000256" key="1">
    <source>
        <dbReference type="SAM" id="Coils"/>
    </source>
</evidence>